<evidence type="ECO:0000313" key="3">
    <source>
        <dbReference type="EMBL" id="KAK8971502.1"/>
    </source>
</evidence>
<dbReference type="Proteomes" id="UP001412067">
    <property type="component" value="Unassembled WGS sequence"/>
</dbReference>
<dbReference type="EMBL" id="JBBWWR010000001">
    <property type="protein sequence ID" value="KAK8971502.1"/>
    <property type="molecule type" value="Genomic_DNA"/>
</dbReference>
<dbReference type="Pfam" id="PF21638">
    <property type="entry name" value="SDA1_C"/>
    <property type="match status" value="1"/>
</dbReference>
<comment type="caution">
    <text evidence="3">The sequence shown here is derived from an EMBL/GenBank/DDBJ whole genome shotgun (WGS) entry which is preliminary data.</text>
</comment>
<reference evidence="3 4" key="1">
    <citation type="journal article" date="2022" name="Nat. Plants">
        <title>Genomes of leafy and leafless Platanthera orchids illuminate the evolution of mycoheterotrophy.</title>
        <authorList>
            <person name="Li M.H."/>
            <person name="Liu K.W."/>
            <person name="Li Z."/>
            <person name="Lu H.C."/>
            <person name="Ye Q.L."/>
            <person name="Zhang D."/>
            <person name="Wang J.Y."/>
            <person name="Li Y.F."/>
            <person name="Zhong Z.M."/>
            <person name="Liu X."/>
            <person name="Yu X."/>
            <person name="Liu D.K."/>
            <person name="Tu X.D."/>
            <person name="Liu B."/>
            <person name="Hao Y."/>
            <person name="Liao X.Y."/>
            <person name="Jiang Y.T."/>
            <person name="Sun W.H."/>
            <person name="Chen J."/>
            <person name="Chen Y.Q."/>
            <person name="Ai Y."/>
            <person name="Zhai J.W."/>
            <person name="Wu S.S."/>
            <person name="Zhou Z."/>
            <person name="Hsiao Y.Y."/>
            <person name="Wu W.L."/>
            <person name="Chen Y.Y."/>
            <person name="Lin Y.F."/>
            <person name="Hsu J.L."/>
            <person name="Li C.Y."/>
            <person name="Wang Z.W."/>
            <person name="Zhao X."/>
            <person name="Zhong W.Y."/>
            <person name="Ma X.K."/>
            <person name="Ma L."/>
            <person name="Huang J."/>
            <person name="Chen G.Z."/>
            <person name="Huang M.Z."/>
            <person name="Huang L."/>
            <person name="Peng D.H."/>
            <person name="Luo Y.B."/>
            <person name="Zou S.Q."/>
            <person name="Chen S.P."/>
            <person name="Lan S."/>
            <person name="Tsai W.C."/>
            <person name="Van de Peer Y."/>
            <person name="Liu Z.J."/>
        </authorList>
    </citation>
    <scope>NUCLEOTIDE SEQUENCE [LARGE SCALE GENOMIC DNA]</scope>
    <source>
        <strain evidence="3">Lor288</strain>
    </source>
</reference>
<name>A0ABR2N5R5_9ASPA</name>
<gene>
    <name evidence="3" type="ORF">KSP40_PGU010317</name>
</gene>
<evidence type="ECO:0000256" key="1">
    <source>
        <dbReference type="SAM" id="MobiDB-lite"/>
    </source>
</evidence>
<sequence length="227" mass="26224">MVWAQGKGTKQTDCAIIEIRARGAFLHRDRLVEFWVSEDRVLFHKDTLWGQWRPLLSQGILPPQVRVTSWAYDIRGALLCKRRPDTLEGNEASVIRSLSTKRYPDDSDNSVDALRAVKLAQIYKAYHICLSGGQRHEDLCKPLDQDITNGDSSKSRDCLRGAKNVRPKILRLTRRMSRTGGLSNRQREHKKVMPLAAKRSRAARTRREKKQLRKHADKQFRGKKAWK</sequence>
<feature type="region of interest" description="Disordered" evidence="1">
    <location>
        <begin position="177"/>
        <end position="227"/>
    </location>
</feature>
<proteinExistence type="predicted"/>
<evidence type="ECO:0000259" key="2">
    <source>
        <dbReference type="Pfam" id="PF21638"/>
    </source>
</evidence>
<protein>
    <recommendedName>
        <fullName evidence="2">SDA1 C-terminal domain-containing protein</fullName>
    </recommendedName>
</protein>
<evidence type="ECO:0000313" key="4">
    <source>
        <dbReference type="Proteomes" id="UP001412067"/>
    </source>
</evidence>
<keyword evidence="4" id="KW-1185">Reference proteome</keyword>
<feature type="compositionally biased region" description="Basic residues" evidence="1">
    <location>
        <begin position="187"/>
        <end position="227"/>
    </location>
</feature>
<accession>A0ABR2N5R5</accession>
<organism evidence="3 4">
    <name type="scientific">Platanthera guangdongensis</name>
    <dbReference type="NCBI Taxonomy" id="2320717"/>
    <lineage>
        <taxon>Eukaryota</taxon>
        <taxon>Viridiplantae</taxon>
        <taxon>Streptophyta</taxon>
        <taxon>Embryophyta</taxon>
        <taxon>Tracheophyta</taxon>
        <taxon>Spermatophyta</taxon>
        <taxon>Magnoliopsida</taxon>
        <taxon>Liliopsida</taxon>
        <taxon>Asparagales</taxon>
        <taxon>Orchidaceae</taxon>
        <taxon>Orchidoideae</taxon>
        <taxon>Orchideae</taxon>
        <taxon>Orchidinae</taxon>
        <taxon>Platanthera</taxon>
    </lineage>
</organism>
<dbReference type="InterPro" id="IPR048292">
    <property type="entry name" value="SDA1_C"/>
</dbReference>
<feature type="domain" description="SDA1 C-terminal" evidence="2">
    <location>
        <begin position="180"/>
        <end position="225"/>
    </location>
</feature>